<feature type="region of interest" description="Disordered" evidence="1">
    <location>
        <begin position="50"/>
        <end position="69"/>
    </location>
</feature>
<keyword evidence="3" id="KW-1185">Reference proteome</keyword>
<dbReference type="AlphaFoldDB" id="A0A9W4UQF7"/>
<organism evidence="2 3">
    <name type="scientific">Periconia digitata</name>
    <dbReference type="NCBI Taxonomy" id="1303443"/>
    <lineage>
        <taxon>Eukaryota</taxon>
        <taxon>Fungi</taxon>
        <taxon>Dikarya</taxon>
        <taxon>Ascomycota</taxon>
        <taxon>Pezizomycotina</taxon>
        <taxon>Dothideomycetes</taxon>
        <taxon>Pleosporomycetidae</taxon>
        <taxon>Pleosporales</taxon>
        <taxon>Massarineae</taxon>
        <taxon>Periconiaceae</taxon>
        <taxon>Periconia</taxon>
    </lineage>
</organism>
<protein>
    <submittedName>
        <fullName evidence="2">Uncharacterized protein</fullName>
    </submittedName>
</protein>
<dbReference type="Proteomes" id="UP001152607">
    <property type="component" value="Unassembled WGS sequence"/>
</dbReference>
<dbReference type="EMBL" id="CAOQHR010000010">
    <property type="protein sequence ID" value="CAI6340426.1"/>
    <property type="molecule type" value="Genomic_DNA"/>
</dbReference>
<comment type="caution">
    <text evidence="2">The sequence shown here is derived from an EMBL/GenBank/DDBJ whole genome shotgun (WGS) entry which is preliminary data.</text>
</comment>
<name>A0A9W4UQF7_9PLEO</name>
<sequence length="69" mass="7431">MASLPTCAHVAEGNINQHPTVPHHSMSLSSLRQPSELQTQLICGSHTVDLDGVTNQHGSGRPSRSTYRV</sequence>
<accession>A0A9W4UQF7</accession>
<gene>
    <name evidence="2" type="ORF">PDIGIT_LOCUS13602</name>
</gene>
<evidence type="ECO:0000313" key="2">
    <source>
        <dbReference type="EMBL" id="CAI6340426.1"/>
    </source>
</evidence>
<evidence type="ECO:0000313" key="3">
    <source>
        <dbReference type="Proteomes" id="UP001152607"/>
    </source>
</evidence>
<evidence type="ECO:0000256" key="1">
    <source>
        <dbReference type="SAM" id="MobiDB-lite"/>
    </source>
</evidence>
<proteinExistence type="predicted"/>
<feature type="compositionally biased region" description="Polar residues" evidence="1">
    <location>
        <begin position="53"/>
        <end position="69"/>
    </location>
</feature>
<feature type="region of interest" description="Disordered" evidence="1">
    <location>
        <begin position="15"/>
        <end position="34"/>
    </location>
</feature>
<reference evidence="2" key="1">
    <citation type="submission" date="2023-01" db="EMBL/GenBank/DDBJ databases">
        <authorList>
            <person name="Van Ghelder C."/>
            <person name="Rancurel C."/>
        </authorList>
    </citation>
    <scope>NUCLEOTIDE SEQUENCE</scope>
    <source>
        <strain evidence="2">CNCM I-4278</strain>
    </source>
</reference>